<gene>
    <name evidence="3" type="ORF">BN961_02820</name>
</gene>
<feature type="region of interest" description="Disordered" evidence="1">
    <location>
        <begin position="145"/>
        <end position="166"/>
    </location>
</feature>
<reference evidence="3 4" key="1">
    <citation type="journal article" date="2014" name="Genome Announc.">
        <title>Genome Sequence of Afipia felis Strain 76713, Isolated in Hospital Water Using an Amoeba Co-Culture Procedure.</title>
        <authorList>
            <person name="Benamar S."/>
            <person name="La Scola B."/>
            <person name="Croce O."/>
        </authorList>
    </citation>
    <scope>NUCLEOTIDE SEQUENCE [LARGE SCALE GENOMIC DNA]</scope>
    <source>
        <strain evidence="3 4">76713</strain>
    </source>
</reference>
<keyword evidence="4" id="KW-1185">Reference proteome</keyword>
<protein>
    <recommendedName>
        <fullName evidence="5">DUF2852 domain-containing protein</fullName>
    </recommendedName>
</protein>
<evidence type="ECO:0008006" key="5">
    <source>
        <dbReference type="Google" id="ProtNLM"/>
    </source>
</evidence>
<evidence type="ECO:0000256" key="1">
    <source>
        <dbReference type="SAM" id="MobiDB-lite"/>
    </source>
</evidence>
<dbReference type="STRING" id="1035.BN961_02820"/>
<evidence type="ECO:0000313" key="3">
    <source>
        <dbReference type="EMBL" id="CEG09395.1"/>
    </source>
</evidence>
<dbReference type="InterPro" id="IPR021273">
    <property type="entry name" value="DUF2852"/>
</dbReference>
<evidence type="ECO:0000256" key="2">
    <source>
        <dbReference type="SAM" id="Phobius"/>
    </source>
</evidence>
<keyword evidence="2" id="KW-1133">Transmembrane helix</keyword>
<dbReference type="Pfam" id="PF11014">
    <property type="entry name" value="DUF2852"/>
    <property type="match status" value="1"/>
</dbReference>
<name>A0A090MPV4_AFIFE</name>
<comment type="caution">
    <text evidence="3">The sequence shown here is derived from an EMBL/GenBank/DDBJ whole genome shotgun (WGS) entry which is preliminary data.</text>
</comment>
<dbReference type="AlphaFoldDB" id="A0A090MPV4"/>
<organism evidence="3 4">
    <name type="scientific">Afipia felis</name>
    <name type="common">Cat scratch disease bacillus</name>
    <dbReference type="NCBI Taxonomy" id="1035"/>
    <lineage>
        <taxon>Bacteria</taxon>
        <taxon>Pseudomonadati</taxon>
        <taxon>Pseudomonadota</taxon>
        <taxon>Alphaproteobacteria</taxon>
        <taxon>Hyphomicrobiales</taxon>
        <taxon>Nitrobacteraceae</taxon>
        <taxon>Afipia</taxon>
    </lineage>
</organism>
<dbReference type="Proteomes" id="UP000035762">
    <property type="component" value="Unassembled WGS sequence"/>
</dbReference>
<dbReference type="OrthoDB" id="9806878at2"/>
<dbReference type="EMBL" id="CCAZ020000002">
    <property type="protein sequence ID" value="CEG09395.1"/>
    <property type="molecule type" value="Genomic_DNA"/>
</dbReference>
<feature type="transmembrane region" description="Helical" evidence="2">
    <location>
        <begin position="36"/>
        <end position="61"/>
    </location>
</feature>
<sequence>MTNTADFDRSGRPGWGGPPHDMRWQSHEWQRSCHPASILIVIAGFIVWWPLGLAALAYTFWSRKMGCWNHHGRFADKMERMQWKMERMRERMDGRNYGRGFWGPSSGNRAFDEYRMETLRRLEEEQKEFRDFLDRLRQAKDKEEFDAFMAQHRQRPASPDSPAAQG</sequence>
<accession>A0A090MPV4</accession>
<evidence type="ECO:0000313" key="4">
    <source>
        <dbReference type="Proteomes" id="UP000035762"/>
    </source>
</evidence>
<keyword evidence="2" id="KW-0472">Membrane</keyword>
<keyword evidence="2" id="KW-0812">Transmembrane</keyword>
<dbReference type="RefSeq" id="WP_009339833.1">
    <property type="nucleotide sequence ID" value="NZ_CCAZ020000002.1"/>
</dbReference>
<proteinExistence type="predicted"/>